<reference evidence="1" key="1">
    <citation type="submission" date="2019-08" db="EMBL/GenBank/DDBJ databases">
        <authorList>
            <person name="Kucharzyk K."/>
            <person name="Murdoch R.W."/>
            <person name="Higgins S."/>
            <person name="Loffler F."/>
        </authorList>
    </citation>
    <scope>NUCLEOTIDE SEQUENCE</scope>
</reference>
<dbReference type="EMBL" id="VSSQ01080646">
    <property type="protein sequence ID" value="MPN29794.1"/>
    <property type="molecule type" value="Genomic_DNA"/>
</dbReference>
<dbReference type="AlphaFoldDB" id="A0A645H0F4"/>
<comment type="caution">
    <text evidence="1">The sequence shown here is derived from an EMBL/GenBank/DDBJ whole genome shotgun (WGS) entry which is preliminary data.</text>
</comment>
<name>A0A645H0F4_9ZZZZ</name>
<gene>
    <name evidence="1" type="ORF">SDC9_177247</name>
</gene>
<sequence>MQNSVRILRLSEAVLDVLPGVVPEHVGGQEVRGRGGLGHLDDVGSRIGKRLAVGLDDGGDGVDPFEDLIRFHYDPEDKILRGHKVAGQGERSGVARYDRVVLSVILRHQPCGLYDNGGPSAFYELLGVHEVGLVIFAAHRVEFERVLLEHGGAVLLSGIYPASEPLSLGRETECGPYGLESQYCGLTCAQFCHLLGVRVCFWPGDTEGVHLSGRRTLGEDGHRRPVHFLHSHGCEYSFSWSH</sequence>
<protein>
    <submittedName>
        <fullName evidence="1">Uncharacterized protein</fullName>
    </submittedName>
</protein>
<accession>A0A645H0F4</accession>
<organism evidence="1">
    <name type="scientific">bioreactor metagenome</name>
    <dbReference type="NCBI Taxonomy" id="1076179"/>
    <lineage>
        <taxon>unclassified sequences</taxon>
        <taxon>metagenomes</taxon>
        <taxon>ecological metagenomes</taxon>
    </lineage>
</organism>
<evidence type="ECO:0000313" key="1">
    <source>
        <dbReference type="EMBL" id="MPN29794.1"/>
    </source>
</evidence>
<proteinExistence type="predicted"/>